<name>A0A7J6A7Q0_AMEME</name>
<keyword evidence="1" id="KW-0472">Membrane</keyword>
<comment type="caution">
    <text evidence="2">The sequence shown here is derived from an EMBL/GenBank/DDBJ whole genome shotgun (WGS) entry which is preliminary data.</text>
</comment>
<dbReference type="InterPro" id="IPR036179">
    <property type="entry name" value="Ig-like_dom_sf"/>
</dbReference>
<protein>
    <submittedName>
        <fullName evidence="2">Uncharacterized protein</fullName>
    </submittedName>
</protein>
<gene>
    <name evidence="2" type="ORF">AMELA_G00186390</name>
</gene>
<reference evidence="2 3" key="1">
    <citation type="submission" date="2020-02" db="EMBL/GenBank/DDBJ databases">
        <title>A chromosome-scale genome assembly of the black bullhead catfish (Ameiurus melas).</title>
        <authorList>
            <person name="Wen M."/>
            <person name="Zham M."/>
            <person name="Cabau C."/>
            <person name="Klopp C."/>
            <person name="Donnadieu C."/>
            <person name="Roques C."/>
            <person name="Bouchez O."/>
            <person name="Lampietro C."/>
            <person name="Jouanno E."/>
            <person name="Herpin A."/>
            <person name="Louis A."/>
            <person name="Berthelot C."/>
            <person name="Parey E."/>
            <person name="Roest-Crollius H."/>
            <person name="Braasch I."/>
            <person name="Postlethwait J."/>
            <person name="Robinson-Rechavi M."/>
            <person name="Echchiki A."/>
            <person name="Begum T."/>
            <person name="Montfort J."/>
            <person name="Schartl M."/>
            <person name="Bobe J."/>
            <person name="Guiguen Y."/>
        </authorList>
    </citation>
    <scope>NUCLEOTIDE SEQUENCE [LARGE SCALE GENOMIC DNA]</scope>
    <source>
        <strain evidence="2">M_S1</strain>
        <tissue evidence="2">Blood</tissue>
    </source>
</reference>
<feature type="transmembrane region" description="Helical" evidence="1">
    <location>
        <begin position="58"/>
        <end position="84"/>
    </location>
</feature>
<accession>A0A7J6A7Q0</accession>
<dbReference type="EMBL" id="JAAGNN010000016">
    <property type="protein sequence ID" value="KAF4078862.1"/>
    <property type="molecule type" value="Genomic_DNA"/>
</dbReference>
<evidence type="ECO:0000313" key="3">
    <source>
        <dbReference type="Proteomes" id="UP000593565"/>
    </source>
</evidence>
<dbReference type="InterPro" id="IPR013783">
    <property type="entry name" value="Ig-like_fold"/>
</dbReference>
<keyword evidence="1" id="KW-0812">Transmembrane</keyword>
<keyword evidence="3" id="KW-1185">Reference proteome</keyword>
<evidence type="ECO:0000256" key="1">
    <source>
        <dbReference type="SAM" id="Phobius"/>
    </source>
</evidence>
<proteinExistence type="predicted"/>
<dbReference type="Proteomes" id="UP000593565">
    <property type="component" value="Unassembled WGS sequence"/>
</dbReference>
<evidence type="ECO:0000313" key="2">
    <source>
        <dbReference type="EMBL" id="KAF4078862.1"/>
    </source>
</evidence>
<sequence>MLTVSIRNVTEQDSGEYWCGAEANWTSDHGYKVYFTQINLTVTESSSELYPASPPAGFTASTVITVSVILLLLLIGIIFLFVILQKRRRIQAGSASIGESSVQASGNDQEVKDTRRLSASDAGTVYCNVQLATISSDPPQNVYSNM</sequence>
<dbReference type="SUPFAM" id="SSF48726">
    <property type="entry name" value="Immunoglobulin"/>
    <property type="match status" value="1"/>
</dbReference>
<organism evidence="2 3">
    <name type="scientific">Ameiurus melas</name>
    <name type="common">Black bullhead</name>
    <name type="synonym">Silurus melas</name>
    <dbReference type="NCBI Taxonomy" id="219545"/>
    <lineage>
        <taxon>Eukaryota</taxon>
        <taxon>Metazoa</taxon>
        <taxon>Chordata</taxon>
        <taxon>Craniata</taxon>
        <taxon>Vertebrata</taxon>
        <taxon>Euteleostomi</taxon>
        <taxon>Actinopterygii</taxon>
        <taxon>Neopterygii</taxon>
        <taxon>Teleostei</taxon>
        <taxon>Ostariophysi</taxon>
        <taxon>Siluriformes</taxon>
        <taxon>Ictaluridae</taxon>
        <taxon>Ameiurus</taxon>
    </lineage>
</organism>
<dbReference type="Gene3D" id="2.60.40.10">
    <property type="entry name" value="Immunoglobulins"/>
    <property type="match status" value="1"/>
</dbReference>
<keyword evidence="1" id="KW-1133">Transmembrane helix</keyword>
<dbReference type="AlphaFoldDB" id="A0A7J6A7Q0"/>